<evidence type="ECO:0000313" key="2">
    <source>
        <dbReference type="EMBL" id="KAF0730207.1"/>
    </source>
</evidence>
<evidence type="ECO:0000256" key="1">
    <source>
        <dbReference type="SAM" id="MobiDB-lite"/>
    </source>
</evidence>
<proteinExistence type="predicted"/>
<dbReference type="AlphaFoldDB" id="A0A6G0WS06"/>
<feature type="compositionally biased region" description="Basic residues" evidence="1">
    <location>
        <begin position="49"/>
        <end position="58"/>
    </location>
</feature>
<evidence type="ECO:0000313" key="3">
    <source>
        <dbReference type="Proteomes" id="UP000481153"/>
    </source>
</evidence>
<comment type="caution">
    <text evidence="2">The sequence shown here is derived from an EMBL/GenBank/DDBJ whole genome shotgun (WGS) entry which is preliminary data.</text>
</comment>
<sequence>MVEWILVTLPNEGPHNFDAFVNHLKPTPSQETSLKKLIITLLNEEDKRKERKRTRPYHQKRDRDFKKPKATSNSANITHEVNALKTRLDTKSNIDLTEGNSCFIWNKIMQTSTLDQNYHKGRGKGARPKKVGTTKVAFKKSFPKKEPKGSDDDEPDYRINAIGEGTSNGRETHWTLDNCATGHAMEMRQYVKSVMGMRT</sequence>
<organism evidence="2 3">
    <name type="scientific">Aphanomyces euteiches</name>
    <dbReference type="NCBI Taxonomy" id="100861"/>
    <lineage>
        <taxon>Eukaryota</taxon>
        <taxon>Sar</taxon>
        <taxon>Stramenopiles</taxon>
        <taxon>Oomycota</taxon>
        <taxon>Saprolegniomycetes</taxon>
        <taxon>Saprolegniales</taxon>
        <taxon>Verrucalvaceae</taxon>
        <taxon>Aphanomyces</taxon>
    </lineage>
</organism>
<keyword evidence="3" id="KW-1185">Reference proteome</keyword>
<name>A0A6G0WS06_9STRA</name>
<dbReference type="Proteomes" id="UP000481153">
    <property type="component" value="Unassembled WGS sequence"/>
</dbReference>
<reference evidence="2 3" key="1">
    <citation type="submission" date="2019-07" db="EMBL/GenBank/DDBJ databases">
        <title>Genomics analysis of Aphanomyces spp. identifies a new class of oomycete effector associated with host adaptation.</title>
        <authorList>
            <person name="Gaulin E."/>
        </authorList>
    </citation>
    <scope>NUCLEOTIDE SEQUENCE [LARGE SCALE GENOMIC DNA]</scope>
    <source>
        <strain evidence="2 3">ATCC 201684</strain>
    </source>
</reference>
<feature type="region of interest" description="Disordered" evidence="1">
    <location>
        <begin position="48"/>
        <end position="75"/>
    </location>
</feature>
<dbReference type="VEuPathDB" id="FungiDB:AeMF1_017105"/>
<dbReference type="EMBL" id="VJMJ01000155">
    <property type="protein sequence ID" value="KAF0730207.1"/>
    <property type="molecule type" value="Genomic_DNA"/>
</dbReference>
<accession>A0A6G0WS06</accession>
<protein>
    <submittedName>
        <fullName evidence="2">Uncharacterized protein</fullName>
    </submittedName>
</protein>
<gene>
    <name evidence="2" type="ORF">Ae201684_012211</name>
</gene>